<sequence length="54" mass="5639">RGKMWKHTTQPLQCIVEGGPVIPWAFSSVVLGQGLLPGGAALLPSPTVLSPHHA</sequence>
<accession>A0A087X449</accession>
<evidence type="ECO:0000313" key="1">
    <source>
        <dbReference type="Ensembl" id="ENSPFOP00000000552.1"/>
    </source>
</evidence>
<dbReference type="EMBL" id="AYCK01002679">
    <property type="status" value="NOT_ANNOTATED_CDS"/>
    <property type="molecule type" value="Genomic_DNA"/>
</dbReference>
<dbReference type="Proteomes" id="UP000028760">
    <property type="component" value="Unassembled WGS sequence"/>
</dbReference>
<dbReference type="AlphaFoldDB" id="A0A087X449"/>
<dbReference type="Ensembl" id="ENSPFOT00000000553.1">
    <property type="protein sequence ID" value="ENSPFOP00000000552.1"/>
    <property type="gene ID" value="ENSPFOG00000000616.1"/>
</dbReference>
<evidence type="ECO:0000313" key="2">
    <source>
        <dbReference type="Proteomes" id="UP000028760"/>
    </source>
</evidence>
<protein>
    <submittedName>
        <fullName evidence="1">Uncharacterized protein</fullName>
    </submittedName>
</protein>
<reference evidence="1" key="2">
    <citation type="submission" date="2025-08" db="UniProtKB">
        <authorList>
            <consortium name="Ensembl"/>
        </authorList>
    </citation>
    <scope>IDENTIFICATION</scope>
</reference>
<reference evidence="1" key="3">
    <citation type="submission" date="2025-09" db="UniProtKB">
        <authorList>
            <consortium name="Ensembl"/>
        </authorList>
    </citation>
    <scope>IDENTIFICATION</scope>
</reference>
<keyword evidence="2" id="KW-1185">Reference proteome</keyword>
<organism evidence="1 2">
    <name type="scientific">Poecilia formosa</name>
    <name type="common">Amazon molly</name>
    <name type="synonym">Limia formosa</name>
    <dbReference type="NCBI Taxonomy" id="48698"/>
    <lineage>
        <taxon>Eukaryota</taxon>
        <taxon>Metazoa</taxon>
        <taxon>Chordata</taxon>
        <taxon>Craniata</taxon>
        <taxon>Vertebrata</taxon>
        <taxon>Euteleostomi</taxon>
        <taxon>Actinopterygii</taxon>
        <taxon>Neopterygii</taxon>
        <taxon>Teleostei</taxon>
        <taxon>Neoteleostei</taxon>
        <taxon>Acanthomorphata</taxon>
        <taxon>Ovalentaria</taxon>
        <taxon>Atherinomorphae</taxon>
        <taxon>Cyprinodontiformes</taxon>
        <taxon>Poeciliidae</taxon>
        <taxon>Poeciliinae</taxon>
        <taxon>Poecilia</taxon>
    </lineage>
</organism>
<name>A0A087X449_POEFO</name>
<proteinExistence type="predicted"/>
<reference evidence="2" key="1">
    <citation type="submission" date="2013-10" db="EMBL/GenBank/DDBJ databases">
        <authorList>
            <person name="Schartl M."/>
            <person name="Warren W."/>
        </authorList>
    </citation>
    <scope>NUCLEOTIDE SEQUENCE [LARGE SCALE GENOMIC DNA]</scope>
    <source>
        <strain evidence="2">female</strain>
    </source>
</reference>